<dbReference type="PANTHER" id="PTHR42779:SF1">
    <property type="entry name" value="PROTEIN YNJB"/>
    <property type="match status" value="1"/>
</dbReference>
<dbReference type="SUPFAM" id="SSF53850">
    <property type="entry name" value="Periplasmic binding protein-like II"/>
    <property type="match status" value="1"/>
</dbReference>
<dbReference type="AlphaFoldDB" id="A0A7Y0DXD1"/>
<dbReference type="InterPro" id="IPR006059">
    <property type="entry name" value="SBP"/>
</dbReference>
<protein>
    <submittedName>
        <fullName evidence="1">ABC transporter substrate-binding protein</fullName>
    </submittedName>
</protein>
<reference evidence="1 2" key="1">
    <citation type="submission" date="2020-04" db="EMBL/GenBank/DDBJ databases">
        <title>Rhodospirillaceae bacterium KN72 isolated from deep sea.</title>
        <authorList>
            <person name="Zhang D.-C."/>
        </authorList>
    </citation>
    <scope>NUCLEOTIDE SEQUENCE [LARGE SCALE GENOMIC DNA]</scope>
    <source>
        <strain evidence="1 2">KN72</strain>
    </source>
</reference>
<comment type="caution">
    <text evidence="1">The sequence shown here is derived from an EMBL/GenBank/DDBJ whole genome shotgun (WGS) entry which is preliminary data.</text>
</comment>
<dbReference type="NCBIfam" id="NF008633">
    <property type="entry name" value="PRK11622.1"/>
    <property type="match status" value="1"/>
</dbReference>
<dbReference type="EMBL" id="JABBNT010000001">
    <property type="protein sequence ID" value="NMM43188.1"/>
    <property type="molecule type" value="Genomic_DNA"/>
</dbReference>
<evidence type="ECO:0000313" key="2">
    <source>
        <dbReference type="Proteomes" id="UP000539372"/>
    </source>
</evidence>
<dbReference type="PIRSF" id="PIRSF029172">
    <property type="entry name" value="UCP029172_ABC_sbc_YnjB"/>
    <property type="match status" value="1"/>
</dbReference>
<accession>A0A7Y0DXD1</accession>
<sequence>MRHSRTVRHWIVLCLWLIGTAIPFGQVASAEDQALDWDRALEKARGQTVYWNAWGGDDSINAYVDWVGQRVKEDYGVTLVHVKVGDISETVRRILAEKAAGRDSGGSVDLMWINGENFKAMKDNGLLFGPFADALPNRELIDTQENPAILRDFTVPTDGYESPWGGAKLIFVYDTARLANPPRDAGALLAYATANPGRVTYPAPPNFLGTTFLKQVLYELVEDPSELLSPAGQNFDAVTAPLWDYLSALHPTLWREGRDYPATEDDLIGLLDDGSVDIALAFNPAKASNAIEQDRLVDTARTYVPDAGSIGNTHYVAIPFNASAKEGAAIVANFLLSPEAQARKQDPRIWGDPTVLSMSRLDDTARALFDDLPRGVATLSPEELGRTLPEPHPTWMTRIEEVWLRRYGA</sequence>
<dbReference type="InterPro" id="IPR027020">
    <property type="entry name" value="YnjB"/>
</dbReference>
<dbReference type="Gene3D" id="3.40.190.10">
    <property type="entry name" value="Periplasmic binding protein-like II"/>
    <property type="match status" value="2"/>
</dbReference>
<organism evidence="1 2">
    <name type="scientific">Pacificispira spongiicola</name>
    <dbReference type="NCBI Taxonomy" id="2729598"/>
    <lineage>
        <taxon>Bacteria</taxon>
        <taxon>Pseudomonadati</taxon>
        <taxon>Pseudomonadota</taxon>
        <taxon>Alphaproteobacteria</taxon>
        <taxon>Rhodospirillales</taxon>
        <taxon>Rhodospirillaceae</taxon>
        <taxon>Pacificispira</taxon>
    </lineage>
</organism>
<dbReference type="RefSeq" id="WP_169623485.1">
    <property type="nucleotide sequence ID" value="NZ_JABBNT010000001.1"/>
</dbReference>
<evidence type="ECO:0000313" key="1">
    <source>
        <dbReference type="EMBL" id="NMM43188.1"/>
    </source>
</evidence>
<dbReference type="Pfam" id="PF13416">
    <property type="entry name" value="SBP_bac_8"/>
    <property type="match status" value="1"/>
</dbReference>
<name>A0A7Y0DXD1_9PROT</name>
<keyword evidence="2" id="KW-1185">Reference proteome</keyword>
<proteinExistence type="predicted"/>
<dbReference type="Proteomes" id="UP000539372">
    <property type="component" value="Unassembled WGS sequence"/>
</dbReference>
<gene>
    <name evidence="1" type="ORF">HH303_01775</name>
</gene>
<dbReference type="PANTHER" id="PTHR42779">
    <property type="entry name" value="PROTEIN YNJB"/>
    <property type="match status" value="1"/>
</dbReference>